<gene>
    <name evidence="2" type="ORF">PGAL8A_00269850</name>
</gene>
<dbReference type="EMBL" id="CVMV01000039">
    <property type="protein sequence ID" value="CRG95498.1"/>
    <property type="molecule type" value="Genomic_DNA"/>
</dbReference>
<feature type="transmembrane region" description="Helical" evidence="1">
    <location>
        <begin position="89"/>
        <end position="106"/>
    </location>
</feature>
<dbReference type="VEuPathDB" id="PlasmoDB:PGAL8A_00269850"/>
<reference evidence="2" key="1">
    <citation type="submission" date="2015-04" db="EMBL/GenBank/DDBJ databases">
        <authorList>
            <consortium name="Pathogen Informatics"/>
        </authorList>
    </citation>
    <scope>NUCLEOTIDE SEQUENCE [LARGE SCALE GENOMIC DNA]</scope>
    <source>
        <strain evidence="2">8A</strain>
    </source>
</reference>
<keyword evidence="1" id="KW-0472">Membrane</keyword>
<comment type="caution">
    <text evidence="2">The sequence shown here is derived from an EMBL/GenBank/DDBJ whole genome shotgun (WGS) entry which is preliminary data.</text>
</comment>
<keyword evidence="1" id="KW-0812">Transmembrane</keyword>
<name>A0A1J1GTE2_PLAGA</name>
<dbReference type="RefSeq" id="XP_028528307.1">
    <property type="nucleotide sequence ID" value="XM_028671679.1"/>
</dbReference>
<organism evidence="2 3">
    <name type="scientific">Plasmodium gallinaceum</name>
    <dbReference type="NCBI Taxonomy" id="5849"/>
    <lineage>
        <taxon>Eukaryota</taxon>
        <taxon>Sar</taxon>
        <taxon>Alveolata</taxon>
        <taxon>Apicomplexa</taxon>
        <taxon>Aconoidasida</taxon>
        <taxon>Haemosporida</taxon>
        <taxon>Plasmodiidae</taxon>
        <taxon>Plasmodium</taxon>
        <taxon>Plasmodium (Haemamoeba)</taxon>
    </lineage>
</organism>
<keyword evidence="3" id="KW-1185">Reference proteome</keyword>
<accession>A0A1J1GTE2</accession>
<keyword evidence="1" id="KW-1133">Transmembrane helix</keyword>
<dbReference type="GeneID" id="39731230"/>
<dbReference type="AlphaFoldDB" id="A0A1J1GTE2"/>
<protein>
    <submittedName>
        <fullName evidence="2">Fam-g protein</fullName>
    </submittedName>
</protein>
<evidence type="ECO:0000313" key="3">
    <source>
        <dbReference type="Proteomes" id="UP000220797"/>
    </source>
</evidence>
<sequence length="138" mass="16665">MKTFTLRLKIFTFLLLIWIFHCFYSYDSIRSLIYKDTLQIKNRLKDGRMLAEGGMLKKKQTCIKEHSEHYLYDEKDNKEDKLVYLKNMYNIWYNVIILSMCELLSIKKNEMANKCRDKLLNVHRNNTYEFSIPALSMT</sequence>
<proteinExistence type="predicted"/>
<evidence type="ECO:0000313" key="2">
    <source>
        <dbReference type="EMBL" id="CRG95498.1"/>
    </source>
</evidence>
<dbReference type="Proteomes" id="UP000220797">
    <property type="component" value="Unassembled WGS sequence"/>
</dbReference>
<evidence type="ECO:0000256" key="1">
    <source>
        <dbReference type="SAM" id="Phobius"/>
    </source>
</evidence>